<evidence type="ECO:0008006" key="6">
    <source>
        <dbReference type="Google" id="ProtNLM"/>
    </source>
</evidence>
<dbReference type="AlphaFoldDB" id="F4SBG9"/>
<dbReference type="OrthoDB" id="2501483at2759"/>
<dbReference type="GeneID" id="18937522"/>
<proteinExistence type="predicted"/>
<sequence>MAKFQHALHSTSFFPQSKHAQRARLDMHLKPIPYLATYTILMVVRQCSTFLLTAEDKIFHVHTHYFMTHRLAHHFKMSQMLQHSSIFNIVNLYNDTHIVACPPPLFSPTQSFSSSLSAGVCKDGMDIHTLLYHFSSRSHQLVVPADGLDATRYEEAKEAHTAYVRANGSSHKNHSCGKCTSIRHCQQPDEYSVIRAVVTDGLTIGRYRCSASRAQLEYLAMDAGDPPPNGPCLNSLDNVRSRFCRKHFQLLQKQCEAQPCTRPVMLGQKTCDLESHIRAETAELQDYEDIQHANEADRYDEKGRDGGVSSKESRPKLSRERTHNDQLIVGACGVVLARQTMFRAESPSAVKVCPNSYSLNSAVSLFTFFFGSA</sequence>
<feature type="region of interest" description="Disordered" evidence="1">
    <location>
        <begin position="284"/>
        <end position="321"/>
    </location>
</feature>
<dbReference type="eggNOG" id="ENOG502S1HF">
    <property type="taxonomic scope" value="Eukaryota"/>
</dbReference>
<feature type="domain" description="CxC5 like cysteine cluster associated with KDZ" evidence="2">
    <location>
        <begin position="45"/>
        <end position="97"/>
    </location>
</feature>
<accession>F4SBG9</accession>
<evidence type="ECO:0000313" key="5">
    <source>
        <dbReference type="Proteomes" id="UP000001072"/>
    </source>
</evidence>
<reference evidence="5" key="1">
    <citation type="journal article" date="2011" name="Proc. Natl. Acad. Sci. U.S.A.">
        <title>Obligate biotrophy features unraveled by the genomic analysis of rust fungi.</title>
        <authorList>
            <person name="Duplessis S."/>
            <person name="Cuomo C.A."/>
            <person name="Lin Y.-C."/>
            <person name="Aerts A."/>
            <person name="Tisserant E."/>
            <person name="Veneault-Fourrey C."/>
            <person name="Joly D.L."/>
            <person name="Hacquard S."/>
            <person name="Amselem J."/>
            <person name="Cantarel B.L."/>
            <person name="Chiu R."/>
            <person name="Coutinho P.M."/>
            <person name="Feau N."/>
            <person name="Field M."/>
            <person name="Frey P."/>
            <person name="Gelhaye E."/>
            <person name="Goldberg J."/>
            <person name="Grabherr M.G."/>
            <person name="Kodira C.D."/>
            <person name="Kohler A."/>
            <person name="Kuees U."/>
            <person name="Lindquist E.A."/>
            <person name="Lucas S.M."/>
            <person name="Mago R."/>
            <person name="Mauceli E."/>
            <person name="Morin E."/>
            <person name="Murat C."/>
            <person name="Pangilinan J.L."/>
            <person name="Park R."/>
            <person name="Pearson M."/>
            <person name="Quesneville H."/>
            <person name="Rouhier N."/>
            <person name="Sakthikumar S."/>
            <person name="Salamov A.A."/>
            <person name="Schmutz J."/>
            <person name="Selles B."/>
            <person name="Shapiro H."/>
            <person name="Tanguay P."/>
            <person name="Tuskan G.A."/>
            <person name="Henrissat B."/>
            <person name="Van de Peer Y."/>
            <person name="Rouze P."/>
            <person name="Ellis J.G."/>
            <person name="Dodds P.N."/>
            <person name="Schein J.E."/>
            <person name="Zhong S."/>
            <person name="Hamelin R.C."/>
            <person name="Grigoriev I.V."/>
            <person name="Szabo L.J."/>
            <person name="Martin F."/>
        </authorList>
    </citation>
    <scope>NUCLEOTIDE SEQUENCE [LARGE SCALE GENOMIC DNA]</scope>
    <source>
        <strain evidence="5">98AG31 / pathotype 3-4-7</strain>
    </source>
</reference>
<dbReference type="KEGG" id="mlr:MELLADRAFT_96227"/>
<feature type="domain" description="CxC6 like cysteine cluster associated with KDZ" evidence="3">
    <location>
        <begin position="198"/>
        <end position="281"/>
    </location>
</feature>
<dbReference type="EMBL" id="GL883188">
    <property type="protein sequence ID" value="EGF98031.1"/>
    <property type="molecule type" value="Genomic_DNA"/>
</dbReference>
<evidence type="ECO:0000259" key="2">
    <source>
        <dbReference type="Pfam" id="PF18718"/>
    </source>
</evidence>
<organism evidence="5">
    <name type="scientific">Melampsora larici-populina (strain 98AG31 / pathotype 3-4-7)</name>
    <name type="common">Poplar leaf rust fungus</name>
    <dbReference type="NCBI Taxonomy" id="747676"/>
    <lineage>
        <taxon>Eukaryota</taxon>
        <taxon>Fungi</taxon>
        <taxon>Dikarya</taxon>
        <taxon>Basidiomycota</taxon>
        <taxon>Pucciniomycotina</taxon>
        <taxon>Pucciniomycetes</taxon>
        <taxon>Pucciniales</taxon>
        <taxon>Melampsoraceae</taxon>
        <taxon>Melampsora</taxon>
    </lineage>
</organism>
<protein>
    <recommendedName>
        <fullName evidence="6">CxC6 like cysteine cluster associated with KDZ domain-containing protein</fullName>
    </recommendedName>
</protein>
<dbReference type="VEuPathDB" id="FungiDB:MELLADRAFT_96227"/>
<dbReference type="Proteomes" id="UP000001072">
    <property type="component" value="Unassembled WGS sequence"/>
</dbReference>
<name>F4SBG9_MELLP</name>
<feature type="compositionally biased region" description="Basic and acidic residues" evidence="1">
    <location>
        <begin position="289"/>
        <end position="321"/>
    </location>
</feature>
<evidence type="ECO:0000313" key="4">
    <source>
        <dbReference type="EMBL" id="EGF98031.1"/>
    </source>
</evidence>
<dbReference type="HOGENOM" id="CLU_742023_0_0_1"/>
<dbReference type="InParanoid" id="F4SBG9"/>
<dbReference type="Pfam" id="PF18721">
    <property type="entry name" value="CxC6"/>
    <property type="match status" value="1"/>
</dbReference>
<dbReference type="Pfam" id="PF18718">
    <property type="entry name" value="CxC5"/>
    <property type="match status" value="1"/>
</dbReference>
<gene>
    <name evidence="4" type="ORF">MELLADRAFT_96227</name>
</gene>
<dbReference type="RefSeq" id="XP_007418704.1">
    <property type="nucleotide sequence ID" value="XM_007418642.1"/>
</dbReference>
<dbReference type="InterPro" id="IPR041539">
    <property type="entry name" value="CxC5"/>
</dbReference>
<dbReference type="InterPro" id="IPR040898">
    <property type="entry name" value="CxC6"/>
</dbReference>
<evidence type="ECO:0000256" key="1">
    <source>
        <dbReference type="SAM" id="MobiDB-lite"/>
    </source>
</evidence>
<dbReference type="STRING" id="747676.F4SBG9"/>
<evidence type="ECO:0000259" key="3">
    <source>
        <dbReference type="Pfam" id="PF18721"/>
    </source>
</evidence>
<keyword evidence="5" id="KW-1185">Reference proteome</keyword>